<evidence type="ECO:0000313" key="11">
    <source>
        <dbReference type="Proteomes" id="UP000782312"/>
    </source>
</evidence>
<feature type="domain" description="Radical SAM core" evidence="9">
    <location>
        <begin position="36"/>
        <end position="237"/>
    </location>
</feature>
<comment type="cofactor">
    <cofactor evidence="8">
        <name>[4Fe-4S] cluster</name>
        <dbReference type="ChEBI" id="CHEBI:49883"/>
    </cofactor>
    <text evidence="8">Binds 1 [4Fe-4S] cluster. The cluster is coordinated with 3 cysteines and an exchangeable S-adenosyl-L-methionine.</text>
</comment>
<reference evidence="10" key="1">
    <citation type="submission" date="2020-07" db="EMBL/GenBank/DDBJ databases">
        <title>Huge and variable diversity of episymbiotic CPR bacteria and DPANN archaea in groundwater ecosystems.</title>
        <authorList>
            <person name="He C.Y."/>
            <person name="Keren R."/>
            <person name="Whittaker M."/>
            <person name="Farag I.F."/>
            <person name="Doudna J."/>
            <person name="Cate J.H.D."/>
            <person name="Banfield J.F."/>
        </authorList>
    </citation>
    <scope>NUCLEOTIDE SEQUENCE</scope>
    <source>
        <strain evidence="10">NC_groundwater_763_Ag_S-0.2um_68_21</strain>
    </source>
</reference>
<feature type="binding site" evidence="8">
    <location>
        <position position="53"/>
    </location>
    <ligand>
        <name>[4Fe-4S] cluster</name>
        <dbReference type="ChEBI" id="CHEBI:49883"/>
        <note>4Fe-4S-S-AdoMet</note>
    </ligand>
</feature>
<dbReference type="EMBL" id="JACPUR010000035">
    <property type="protein sequence ID" value="MBI3128693.1"/>
    <property type="molecule type" value="Genomic_DNA"/>
</dbReference>
<evidence type="ECO:0000256" key="1">
    <source>
        <dbReference type="ARBA" id="ARBA00022485"/>
    </source>
</evidence>
<dbReference type="GO" id="GO:0016840">
    <property type="term" value="F:carbon-nitrogen lyase activity"/>
    <property type="evidence" value="ECO:0007669"/>
    <property type="project" value="UniProtKB-UniRule"/>
</dbReference>
<feature type="binding site" evidence="8">
    <location>
        <position position="49"/>
    </location>
    <ligand>
        <name>[4Fe-4S] cluster</name>
        <dbReference type="ChEBI" id="CHEBI:49883"/>
        <note>4Fe-4S-S-AdoMet</note>
    </ligand>
</feature>
<dbReference type="InterPro" id="IPR013785">
    <property type="entry name" value="Aldolase_TIM"/>
</dbReference>
<dbReference type="Proteomes" id="UP000782312">
    <property type="component" value="Unassembled WGS sequence"/>
</dbReference>
<dbReference type="HAMAP" id="MF_00917">
    <property type="entry name" value="QueE"/>
    <property type="match status" value="1"/>
</dbReference>
<sequence length="241" mass="26580">MTEKVETGTTQAPAARQLRFPLADPLFYSLQGEGATLGRPSVFVRLMGCTVGCAWCDTKYSWAGPPAAELTGEEILRYCRERPGCQAVITGGEPLESPFFEPLLLLLHEAGLRVEVETSGYLEPSLVALAYVDQWNVSPKLASAGISPEKKPRSLGWLDRANEPYLKFVLHHPREIAEVDQMLQALGLAGWPPERVIVSPGGKKYADMEKRLLPLAEAALARGFRFTPRLHVILWGDKRGV</sequence>
<dbReference type="PROSITE" id="PS51918">
    <property type="entry name" value="RADICAL_SAM"/>
    <property type="match status" value="1"/>
</dbReference>
<keyword evidence="5 8" id="KW-0408">Iron</keyword>
<dbReference type="PIRSF" id="PIRSF000370">
    <property type="entry name" value="QueE"/>
    <property type="match status" value="1"/>
</dbReference>
<feature type="binding site" evidence="8">
    <location>
        <position position="45"/>
    </location>
    <ligand>
        <name>substrate</name>
    </ligand>
</feature>
<dbReference type="PANTHER" id="PTHR42836">
    <property type="entry name" value="7-CARBOXY-7-DEAZAGUANINE SYNTHASE"/>
    <property type="match status" value="1"/>
</dbReference>
<accession>A0A932I0Z5</accession>
<comment type="pathway">
    <text evidence="8">Purine metabolism; 7-cyano-7-deazaguanine biosynthesis.</text>
</comment>
<protein>
    <recommendedName>
        <fullName evidence="8">7-carboxy-7-deazaguanine synthase</fullName>
        <shortName evidence="8">CDG synthase</shortName>
        <ecNumber evidence="8">4.3.99.3</ecNumber>
    </recommendedName>
    <alternativeName>
        <fullName evidence="8">Queuosine biosynthesis protein QueE</fullName>
    </alternativeName>
</protein>
<comment type="cofactor">
    <cofactor evidence="8">
        <name>Mg(2+)</name>
        <dbReference type="ChEBI" id="CHEBI:18420"/>
    </cofactor>
</comment>
<dbReference type="InterPro" id="IPR024924">
    <property type="entry name" value="7-CO-7-deazaguanine_synth-like"/>
</dbReference>
<feature type="binding site" evidence="8">
    <location>
        <position position="90"/>
    </location>
    <ligand>
        <name>substrate</name>
    </ligand>
</feature>
<comment type="caution">
    <text evidence="8">Lacks conserved residue(s) required for the propagation of feature annotation.</text>
</comment>
<evidence type="ECO:0000256" key="4">
    <source>
        <dbReference type="ARBA" id="ARBA00022842"/>
    </source>
</evidence>
<evidence type="ECO:0000313" key="10">
    <source>
        <dbReference type="EMBL" id="MBI3128693.1"/>
    </source>
</evidence>
<gene>
    <name evidence="8" type="primary">queE</name>
    <name evidence="10" type="ORF">HYZ11_13900</name>
</gene>
<comment type="cofactor">
    <cofactor evidence="8">
        <name>S-adenosyl-L-methionine</name>
        <dbReference type="ChEBI" id="CHEBI:59789"/>
    </cofactor>
    <text evidence="8">Binds 1 S-adenosyl-L-methionine per subunit.</text>
</comment>
<feature type="binding site" evidence="8">
    <location>
        <position position="92"/>
    </location>
    <ligand>
        <name>S-adenosyl-L-methionine</name>
        <dbReference type="ChEBI" id="CHEBI:59789"/>
    </ligand>
</feature>
<dbReference type="PANTHER" id="PTHR42836:SF1">
    <property type="entry name" value="7-CARBOXY-7-DEAZAGUANINE SYNTHASE"/>
    <property type="match status" value="1"/>
</dbReference>
<evidence type="ECO:0000256" key="6">
    <source>
        <dbReference type="ARBA" id="ARBA00023014"/>
    </source>
</evidence>
<evidence type="ECO:0000256" key="2">
    <source>
        <dbReference type="ARBA" id="ARBA00022691"/>
    </source>
</evidence>
<comment type="catalytic activity">
    <reaction evidence="8">
        <text>6-carboxy-5,6,7,8-tetrahydropterin + H(+) = 7-carboxy-7-carbaguanine + NH4(+)</text>
        <dbReference type="Rhea" id="RHEA:27974"/>
        <dbReference type="ChEBI" id="CHEBI:15378"/>
        <dbReference type="ChEBI" id="CHEBI:28938"/>
        <dbReference type="ChEBI" id="CHEBI:61032"/>
        <dbReference type="ChEBI" id="CHEBI:61036"/>
        <dbReference type="EC" id="4.3.99.3"/>
    </reaction>
</comment>
<evidence type="ECO:0000256" key="8">
    <source>
        <dbReference type="HAMAP-Rule" id="MF_00917"/>
    </source>
</evidence>
<organism evidence="10 11">
    <name type="scientific">Tectimicrobiota bacterium</name>
    <dbReference type="NCBI Taxonomy" id="2528274"/>
    <lineage>
        <taxon>Bacteria</taxon>
        <taxon>Pseudomonadati</taxon>
        <taxon>Nitrospinota/Tectimicrobiota group</taxon>
        <taxon>Candidatus Tectimicrobiota</taxon>
    </lineage>
</organism>
<dbReference type="GO" id="GO:0008616">
    <property type="term" value="P:tRNA queuosine(34) biosynthetic process"/>
    <property type="evidence" value="ECO:0007669"/>
    <property type="project" value="UniProtKB-UniRule"/>
</dbReference>
<keyword evidence="4 8" id="KW-0460">Magnesium</keyword>
<comment type="function">
    <text evidence="8">Catalyzes the complex heterocyclic radical-mediated conversion of 6-carboxy-5,6,7,8-tetrahydropterin (CPH4) to 7-carboxy-7-deazaguanine (CDG), a step common to the biosynthetic pathways of all 7-deazapurine-containing compounds.</text>
</comment>
<proteinExistence type="inferred from homology"/>
<dbReference type="InterPro" id="IPR058240">
    <property type="entry name" value="rSAM_sf"/>
</dbReference>
<dbReference type="AlphaFoldDB" id="A0A932I0Z5"/>
<comment type="caution">
    <text evidence="10">The sequence shown here is derived from an EMBL/GenBank/DDBJ whole genome shotgun (WGS) entry which is preliminary data.</text>
</comment>
<keyword evidence="1 8" id="KW-0004">4Fe-4S</keyword>
<name>A0A932I0Z5_UNCTE</name>
<keyword evidence="8" id="KW-0671">Queuosine biosynthesis</keyword>
<dbReference type="Gene3D" id="3.20.20.70">
    <property type="entry name" value="Aldolase class I"/>
    <property type="match status" value="1"/>
</dbReference>
<feature type="binding site" evidence="8">
    <location>
        <position position="56"/>
    </location>
    <ligand>
        <name>[4Fe-4S] cluster</name>
        <dbReference type="ChEBI" id="CHEBI:49883"/>
        <note>4Fe-4S-S-AdoMet</note>
    </ligand>
</feature>
<evidence type="ECO:0000256" key="7">
    <source>
        <dbReference type="ARBA" id="ARBA00023239"/>
    </source>
</evidence>
<keyword evidence="7 8" id="KW-0456">Lyase</keyword>
<comment type="similarity">
    <text evidence="8">Belongs to the radical SAM superfamily. 7-carboxy-7-deazaguanine synthase family.</text>
</comment>
<dbReference type="EC" id="4.3.99.3" evidence="8"/>
<evidence type="ECO:0000256" key="3">
    <source>
        <dbReference type="ARBA" id="ARBA00022723"/>
    </source>
</evidence>
<feature type="binding site" evidence="8">
    <location>
        <position position="58"/>
    </location>
    <ligand>
        <name>Mg(2+)</name>
        <dbReference type="ChEBI" id="CHEBI:18420"/>
    </ligand>
</feature>
<dbReference type="GO" id="GO:0051539">
    <property type="term" value="F:4 iron, 4 sulfur cluster binding"/>
    <property type="evidence" value="ECO:0007669"/>
    <property type="project" value="UniProtKB-UniRule"/>
</dbReference>
<feature type="binding site" evidence="8">
    <location>
        <begin position="138"/>
        <end position="140"/>
    </location>
    <ligand>
        <name>S-adenosyl-L-methionine</name>
        <dbReference type="ChEBI" id="CHEBI:59789"/>
    </ligand>
</feature>
<keyword evidence="2 8" id="KW-0949">S-adenosyl-L-methionine</keyword>
<dbReference type="GO" id="GO:0000287">
    <property type="term" value="F:magnesium ion binding"/>
    <property type="evidence" value="ECO:0007669"/>
    <property type="project" value="UniProtKB-UniRule"/>
</dbReference>
<feature type="binding site" evidence="8">
    <location>
        <begin position="55"/>
        <end position="57"/>
    </location>
    <ligand>
        <name>S-adenosyl-L-methionine</name>
        <dbReference type="ChEBI" id="CHEBI:59789"/>
    </ligand>
</feature>
<comment type="subunit">
    <text evidence="8">Homodimer.</text>
</comment>
<evidence type="ECO:0000256" key="5">
    <source>
        <dbReference type="ARBA" id="ARBA00023004"/>
    </source>
</evidence>
<dbReference type="Pfam" id="PF04055">
    <property type="entry name" value="Radical_SAM"/>
    <property type="match status" value="1"/>
</dbReference>
<keyword evidence="6 8" id="KW-0411">Iron-sulfur</keyword>
<evidence type="ECO:0000259" key="9">
    <source>
        <dbReference type="PROSITE" id="PS51918"/>
    </source>
</evidence>
<dbReference type="SFLD" id="SFLDS00029">
    <property type="entry name" value="Radical_SAM"/>
    <property type="match status" value="1"/>
</dbReference>
<keyword evidence="3 8" id="KW-0479">Metal-binding</keyword>
<dbReference type="InterPro" id="IPR007197">
    <property type="entry name" value="rSAM"/>
</dbReference>
<dbReference type="GO" id="GO:1904047">
    <property type="term" value="F:S-adenosyl-L-methionine binding"/>
    <property type="evidence" value="ECO:0007669"/>
    <property type="project" value="UniProtKB-UniRule"/>
</dbReference>
<feature type="binding site" evidence="8">
    <location>
        <begin position="30"/>
        <end position="32"/>
    </location>
    <ligand>
        <name>substrate</name>
    </ligand>
</feature>
<dbReference type="SUPFAM" id="SSF102114">
    <property type="entry name" value="Radical SAM enzymes"/>
    <property type="match status" value="1"/>
</dbReference>